<proteinExistence type="inferred from homology"/>
<dbReference type="Gene3D" id="3.30.300.30">
    <property type="match status" value="1"/>
</dbReference>
<dbReference type="GO" id="GO:0005524">
    <property type="term" value="F:ATP binding"/>
    <property type="evidence" value="ECO:0007669"/>
    <property type="project" value="UniProtKB-UniRule"/>
</dbReference>
<dbReference type="Proteomes" id="UP001300502">
    <property type="component" value="Unassembled WGS sequence"/>
</dbReference>
<evidence type="ECO:0000256" key="2">
    <source>
        <dbReference type="ARBA" id="ARBA00022598"/>
    </source>
</evidence>
<dbReference type="InterPro" id="IPR032387">
    <property type="entry name" value="ACAS_N"/>
</dbReference>
<gene>
    <name evidence="9" type="ORF">GAYE_PCTG32G0757</name>
</gene>
<name>A0AAV9I7J2_9RHOD</name>
<keyword evidence="10" id="KW-1185">Reference proteome</keyword>
<dbReference type="InterPro" id="IPR020845">
    <property type="entry name" value="AMP-binding_CS"/>
</dbReference>
<evidence type="ECO:0000259" key="6">
    <source>
        <dbReference type="Pfam" id="PF00501"/>
    </source>
</evidence>
<reference evidence="9 10" key="1">
    <citation type="submission" date="2022-07" db="EMBL/GenBank/DDBJ databases">
        <title>Genome-wide signatures of adaptation to extreme environments.</title>
        <authorList>
            <person name="Cho C.H."/>
            <person name="Yoon H.S."/>
        </authorList>
    </citation>
    <scope>NUCLEOTIDE SEQUENCE [LARGE SCALE GENOMIC DNA]</scope>
    <source>
        <strain evidence="9 10">108.79 E11</strain>
    </source>
</reference>
<dbReference type="InterPro" id="IPR042099">
    <property type="entry name" value="ANL_N_sf"/>
</dbReference>
<feature type="domain" description="AMP-binding enzyme C-terminal" evidence="7">
    <location>
        <begin position="572"/>
        <end position="650"/>
    </location>
</feature>
<dbReference type="InterPro" id="IPR000873">
    <property type="entry name" value="AMP-dep_synth/lig_dom"/>
</dbReference>
<evidence type="ECO:0000313" key="9">
    <source>
        <dbReference type="EMBL" id="KAK4522867.1"/>
    </source>
</evidence>
<dbReference type="NCBIfam" id="NF001208">
    <property type="entry name" value="PRK00174.1"/>
    <property type="match status" value="1"/>
</dbReference>
<dbReference type="EMBL" id="JANCYU010000009">
    <property type="protein sequence ID" value="KAK4522867.1"/>
    <property type="molecule type" value="Genomic_DNA"/>
</dbReference>
<dbReference type="PANTHER" id="PTHR24095">
    <property type="entry name" value="ACETYL-COENZYME A SYNTHETASE"/>
    <property type="match status" value="1"/>
</dbReference>
<dbReference type="GO" id="GO:0016208">
    <property type="term" value="F:AMP binding"/>
    <property type="evidence" value="ECO:0007669"/>
    <property type="project" value="InterPro"/>
</dbReference>
<dbReference type="AlphaFoldDB" id="A0AAV9I7J2"/>
<evidence type="ECO:0000313" key="10">
    <source>
        <dbReference type="Proteomes" id="UP001300502"/>
    </source>
</evidence>
<organism evidence="9 10">
    <name type="scientific">Galdieria yellowstonensis</name>
    <dbReference type="NCBI Taxonomy" id="3028027"/>
    <lineage>
        <taxon>Eukaryota</taxon>
        <taxon>Rhodophyta</taxon>
        <taxon>Bangiophyceae</taxon>
        <taxon>Galdieriales</taxon>
        <taxon>Galdieriaceae</taxon>
        <taxon>Galdieria</taxon>
    </lineage>
</organism>
<evidence type="ECO:0000256" key="1">
    <source>
        <dbReference type="ARBA" id="ARBA00006432"/>
    </source>
</evidence>
<dbReference type="NCBIfam" id="TIGR02188">
    <property type="entry name" value="Ac_CoA_lig_AcsA"/>
    <property type="match status" value="1"/>
</dbReference>
<dbReference type="EC" id="6.2.1.1" evidence="5"/>
<comment type="catalytic activity">
    <reaction evidence="5">
        <text>acetate + ATP + CoA = acetyl-CoA + AMP + diphosphate</text>
        <dbReference type="Rhea" id="RHEA:23176"/>
        <dbReference type="ChEBI" id="CHEBI:30089"/>
        <dbReference type="ChEBI" id="CHEBI:30616"/>
        <dbReference type="ChEBI" id="CHEBI:33019"/>
        <dbReference type="ChEBI" id="CHEBI:57287"/>
        <dbReference type="ChEBI" id="CHEBI:57288"/>
        <dbReference type="ChEBI" id="CHEBI:456215"/>
        <dbReference type="EC" id="6.2.1.1"/>
    </reaction>
</comment>
<dbReference type="InterPro" id="IPR025110">
    <property type="entry name" value="AMP-bd_C"/>
</dbReference>
<dbReference type="GO" id="GO:0003987">
    <property type="term" value="F:acetate-CoA ligase activity"/>
    <property type="evidence" value="ECO:0007669"/>
    <property type="project" value="UniProtKB-UniRule"/>
</dbReference>
<sequence>MSIHQRTLHKAVLFSRRFCSQSFEKGYPIPESFLVNAAPHHIENFDKYKEMYQWSIAEPEAFWSSQAKKLLYWKKPWNKTLDFNFDIQKGNIHVEWFKGGLTNACYNAVDRWVEAGQGDRVAYFEEPNLPNEPSRVFTYGALLEQIQRLSHFLRHQCHIRKGDTVAIYLPNIPELPISMLATCRIGAIHSVVYAGFSANALAERIMDCKARVLITCDGFQRGTKMLNLKSVADEALKIVDRAASHHHFQVKHQIVLQHLKLDQTEYSMHHPRDIYWHEALSNSDPHCPVEWVDAEHPILVLYTSGSTGKPKGVVQATAGYQLHATSTFLYSMNYHLGDVFFASADCGWMLGHSFMVYGSLANGATHVIYSGVPTYPDPGRTWAIVDKYQVNQFLGAPTLIRSLLREGDEHVKKHSRKSLRLLCTAGEPINPHVWKWYYETVGESRCPIVDTWWQTETSGVMLLPPPVQGFIQKPGSAGVPFFGILPKIFAQTENGTFQESNQGTLCIARPWPGILRTLLNDHRRFEETYFHPFPGYYYTGDGCVRDEDGCYWLSGRIDDVIGVSGRRIGTTEVESALISHPHVAEAAVVPVPHELKGQAVYAFVTLRANIQPSENLHLELRQVVREKIGAHAVPEMIQWSPALPKTRSGKIVRRILRIIAEKGHMLSASREELGDISTLAEPQVIDELIQIRLSLVNNKKQVA</sequence>
<accession>A0AAV9I7J2</accession>
<feature type="domain" description="AMP-dependent synthetase/ligase" evidence="6">
    <location>
        <begin position="115"/>
        <end position="511"/>
    </location>
</feature>
<dbReference type="Pfam" id="PF16177">
    <property type="entry name" value="ACAS_N"/>
    <property type="match status" value="1"/>
</dbReference>
<keyword evidence="2 5" id="KW-0436">Ligase</keyword>
<dbReference type="Pfam" id="PF00501">
    <property type="entry name" value="AMP-binding"/>
    <property type="match status" value="1"/>
</dbReference>
<dbReference type="FunFam" id="3.40.50.12780:FF:000001">
    <property type="entry name" value="Acetyl-coenzyme A synthetase"/>
    <property type="match status" value="1"/>
</dbReference>
<feature type="domain" description="Acetyl-coenzyme A synthetase N-terminal" evidence="8">
    <location>
        <begin position="48"/>
        <end position="108"/>
    </location>
</feature>
<dbReference type="Pfam" id="PF13193">
    <property type="entry name" value="AMP-binding_C"/>
    <property type="match status" value="1"/>
</dbReference>
<dbReference type="Gene3D" id="3.40.50.12780">
    <property type="entry name" value="N-terminal domain of ligase-like"/>
    <property type="match status" value="1"/>
</dbReference>
<dbReference type="GO" id="GO:0019427">
    <property type="term" value="P:acetyl-CoA biosynthetic process from acetate"/>
    <property type="evidence" value="ECO:0007669"/>
    <property type="project" value="InterPro"/>
</dbReference>
<evidence type="ECO:0000256" key="4">
    <source>
        <dbReference type="ARBA" id="ARBA00022840"/>
    </source>
</evidence>
<keyword evidence="3 5" id="KW-0547">Nucleotide-binding</keyword>
<dbReference type="InterPro" id="IPR011904">
    <property type="entry name" value="Ac_CoA_lig"/>
</dbReference>
<evidence type="ECO:0000256" key="3">
    <source>
        <dbReference type="ARBA" id="ARBA00022741"/>
    </source>
</evidence>
<dbReference type="InterPro" id="IPR045851">
    <property type="entry name" value="AMP-bd_C_sf"/>
</dbReference>
<dbReference type="PROSITE" id="PS00455">
    <property type="entry name" value="AMP_BINDING"/>
    <property type="match status" value="1"/>
</dbReference>
<protein>
    <recommendedName>
        <fullName evidence="5">Acetyl-coenzyme A synthetase</fullName>
        <ecNumber evidence="5">6.2.1.1</ecNumber>
    </recommendedName>
</protein>
<evidence type="ECO:0000259" key="7">
    <source>
        <dbReference type="Pfam" id="PF13193"/>
    </source>
</evidence>
<evidence type="ECO:0000259" key="8">
    <source>
        <dbReference type="Pfam" id="PF16177"/>
    </source>
</evidence>
<dbReference type="PANTHER" id="PTHR24095:SF14">
    <property type="entry name" value="ACETYL-COENZYME A SYNTHETASE 1"/>
    <property type="match status" value="1"/>
</dbReference>
<comment type="similarity">
    <text evidence="1 5">Belongs to the ATP-dependent AMP-binding enzyme family.</text>
</comment>
<comment type="caution">
    <text evidence="9">The sequence shown here is derived from an EMBL/GenBank/DDBJ whole genome shotgun (WGS) entry which is preliminary data.</text>
</comment>
<keyword evidence="4 5" id="KW-0067">ATP-binding</keyword>
<evidence type="ECO:0000256" key="5">
    <source>
        <dbReference type="RuleBase" id="RU361147"/>
    </source>
</evidence>
<dbReference type="SUPFAM" id="SSF56801">
    <property type="entry name" value="Acetyl-CoA synthetase-like"/>
    <property type="match status" value="1"/>
</dbReference>